<proteinExistence type="predicted"/>
<dbReference type="WBParaSite" id="PS1159_v2.g17794.t1">
    <property type="protein sequence ID" value="PS1159_v2.g17794.t1"/>
    <property type="gene ID" value="PS1159_v2.g17794"/>
</dbReference>
<sequence>MKAINYIKCSNFIRLDKYDAFDGEKEKEEENVPKFVLHDTKVGRELENYMIKSKEELLTIVIQVATTMAMREETKK</sequence>
<evidence type="ECO:0000313" key="2">
    <source>
        <dbReference type="WBParaSite" id="PS1159_v2.g17794.t1"/>
    </source>
</evidence>
<name>A0AC35FKM1_9BILA</name>
<organism evidence="1 2">
    <name type="scientific">Panagrolaimus sp. PS1159</name>
    <dbReference type="NCBI Taxonomy" id="55785"/>
    <lineage>
        <taxon>Eukaryota</taxon>
        <taxon>Metazoa</taxon>
        <taxon>Ecdysozoa</taxon>
        <taxon>Nematoda</taxon>
        <taxon>Chromadorea</taxon>
        <taxon>Rhabditida</taxon>
        <taxon>Tylenchina</taxon>
        <taxon>Panagrolaimomorpha</taxon>
        <taxon>Panagrolaimoidea</taxon>
        <taxon>Panagrolaimidae</taxon>
        <taxon>Panagrolaimus</taxon>
    </lineage>
</organism>
<reference evidence="2" key="1">
    <citation type="submission" date="2022-11" db="UniProtKB">
        <authorList>
            <consortium name="WormBaseParasite"/>
        </authorList>
    </citation>
    <scope>IDENTIFICATION</scope>
</reference>
<accession>A0AC35FKM1</accession>
<evidence type="ECO:0000313" key="1">
    <source>
        <dbReference type="Proteomes" id="UP000887580"/>
    </source>
</evidence>
<protein>
    <submittedName>
        <fullName evidence="2">Uncharacterized protein</fullName>
    </submittedName>
</protein>
<dbReference type="Proteomes" id="UP000887580">
    <property type="component" value="Unplaced"/>
</dbReference>